<dbReference type="GO" id="GO:0005829">
    <property type="term" value="C:cytosol"/>
    <property type="evidence" value="ECO:0007669"/>
    <property type="project" value="TreeGrafter"/>
</dbReference>
<dbReference type="GO" id="GO:0009244">
    <property type="term" value="P:lipopolysaccharide core region biosynthetic process"/>
    <property type="evidence" value="ECO:0007669"/>
    <property type="project" value="TreeGrafter"/>
</dbReference>
<name>A0A090X0N1_9FLAO</name>
<dbReference type="Gene3D" id="3.40.50.2000">
    <property type="entry name" value="Glycogen Phosphorylase B"/>
    <property type="match status" value="1"/>
</dbReference>
<dbReference type="Proteomes" id="UP000029643">
    <property type="component" value="Unassembled WGS sequence"/>
</dbReference>
<dbReference type="PANTHER" id="PTHR30160">
    <property type="entry name" value="TETRAACYLDISACCHARIDE 4'-KINASE-RELATED"/>
    <property type="match status" value="1"/>
</dbReference>
<dbReference type="SUPFAM" id="SSF53756">
    <property type="entry name" value="UDP-Glycosyltransferase/glycogen phosphorylase"/>
    <property type="match status" value="1"/>
</dbReference>
<dbReference type="InterPro" id="IPR051199">
    <property type="entry name" value="LPS_LOS_Heptosyltrfase"/>
</dbReference>
<dbReference type="AlphaFoldDB" id="A0A090X0N1"/>
<dbReference type="GO" id="GO:0008713">
    <property type="term" value="F:ADP-heptose-lipopolysaccharide heptosyltransferase activity"/>
    <property type="evidence" value="ECO:0007669"/>
    <property type="project" value="TreeGrafter"/>
</dbReference>
<comment type="caution">
    <text evidence="1">The sequence shown here is derived from an EMBL/GenBank/DDBJ whole genome shotgun (WGS) entry which is preliminary data.</text>
</comment>
<gene>
    <name evidence="1" type="ORF">JCM19274_26</name>
</gene>
<evidence type="ECO:0000313" key="2">
    <source>
        <dbReference type="Proteomes" id="UP000029643"/>
    </source>
</evidence>
<dbReference type="PANTHER" id="PTHR30160:SF22">
    <property type="entry name" value="LIPOPOLYSACCHARIDE CORE BIOSYNTHESIS PROTEIN"/>
    <property type="match status" value="1"/>
</dbReference>
<reference evidence="1 2" key="1">
    <citation type="journal article" date="2014" name="Genome Announc.">
        <title>Draft Genome Sequences of Marine Flavobacterium Algibacter lectus Strains SS8 and NR4.</title>
        <authorList>
            <person name="Takatani N."/>
            <person name="Nakanishi M."/>
            <person name="Meirelles P."/>
            <person name="Mino S."/>
            <person name="Suda W."/>
            <person name="Oshima K."/>
            <person name="Hattori M."/>
            <person name="Ohkuma M."/>
            <person name="Hosokawa M."/>
            <person name="Miyashita K."/>
            <person name="Thompson F.L."/>
            <person name="Niwa A."/>
            <person name="Sawabe T."/>
            <person name="Sawabe T."/>
        </authorList>
    </citation>
    <scope>NUCLEOTIDE SEQUENCE [LARGE SCALE GENOMIC DNA]</scope>
    <source>
        <strain evidence="2">JCM19274</strain>
    </source>
</reference>
<keyword evidence="1" id="KW-0808">Transferase</keyword>
<organism evidence="1 2">
    <name type="scientific">Algibacter lectus</name>
    <dbReference type="NCBI Taxonomy" id="221126"/>
    <lineage>
        <taxon>Bacteria</taxon>
        <taxon>Pseudomonadati</taxon>
        <taxon>Bacteroidota</taxon>
        <taxon>Flavobacteriia</taxon>
        <taxon>Flavobacteriales</taxon>
        <taxon>Flavobacteriaceae</taxon>
        <taxon>Algibacter</taxon>
    </lineage>
</organism>
<accession>A0A090X0N1</accession>
<protein>
    <submittedName>
        <fullName evidence="1">ADP-heptose:LPS heptosyltransferase</fullName>
    </submittedName>
</protein>
<sequence>MVKPKQHILVIRLSAMGDVAMTVPVLRALIKNYPDIKITVLTREFFAPFFRDLSNVTVFPAEVKKRHKGVLGALETFK</sequence>
<evidence type="ECO:0000313" key="1">
    <source>
        <dbReference type="EMBL" id="GAL82128.1"/>
    </source>
</evidence>
<dbReference type="EMBL" id="BBNU01000022">
    <property type="protein sequence ID" value="GAL82128.1"/>
    <property type="molecule type" value="Genomic_DNA"/>
</dbReference>
<proteinExistence type="predicted"/>